<dbReference type="PANTHER" id="PTHR11616:SF265">
    <property type="entry name" value="TRANSPORTER"/>
    <property type="match status" value="1"/>
</dbReference>
<dbReference type="GO" id="GO:0043005">
    <property type="term" value="C:neuron projection"/>
    <property type="evidence" value="ECO:0007669"/>
    <property type="project" value="TreeGrafter"/>
</dbReference>
<evidence type="ECO:0000256" key="3">
    <source>
        <dbReference type="ARBA" id="ARBA00022692"/>
    </source>
</evidence>
<dbReference type="GO" id="GO:0005332">
    <property type="term" value="F:gamma-aminobutyric acid:sodium:chloride symporter activity"/>
    <property type="evidence" value="ECO:0007669"/>
    <property type="project" value="TreeGrafter"/>
</dbReference>
<evidence type="ECO:0000256" key="5">
    <source>
        <dbReference type="ARBA" id="ARBA00022989"/>
    </source>
</evidence>
<name>J9E6V5_WUCBA</name>
<keyword evidence="4" id="KW-0769">Symport</keyword>
<dbReference type="Pfam" id="PF00209">
    <property type="entry name" value="SNF"/>
    <property type="match status" value="1"/>
</dbReference>
<keyword evidence="2" id="KW-0813">Transport</keyword>
<evidence type="ECO:0008006" key="10">
    <source>
        <dbReference type="Google" id="ProtNLM"/>
    </source>
</evidence>
<comment type="caution">
    <text evidence="8">The sequence shown here is derived from an EMBL/GenBank/DDBJ whole genome shotgun (WGS) entry which is preliminary data.</text>
</comment>
<keyword evidence="7" id="KW-0915">Sodium</keyword>
<dbReference type="InterPro" id="IPR000175">
    <property type="entry name" value="Na/ntran_symport"/>
</dbReference>
<reference evidence="9" key="1">
    <citation type="submission" date="2012-08" db="EMBL/GenBank/DDBJ databases">
        <title>The Genome Sequence of Wuchereria bancrofti.</title>
        <authorList>
            <person name="Nutman T.B."/>
            <person name="Fink D.L."/>
            <person name="Russ C."/>
            <person name="Young S."/>
            <person name="Zeng Q."/>
            <person name="Koehrsen M."/>
            <person name="Alvarado L."/>
            <person name="Berlin A."/>
            <person name="Chapman S.B."/>
            <person name="Chen Z."/>
            <person name="Freedman E."/>
            <person name="Gellesch M."/>
            <person name="Goldberg J."/>
            <person name="Griggs A."/>
            <person name="Gujja S."/>
            <person name="Heilman E.R."/>
            <person name="Heiman D."/>
            <person name="Hepburn T."/>
            <person name="Howarth C."/>
            <person name="Jen D."/>
            <person name="Larson L."/>
            <person name="Lewis B."/>
            <person name="Mehta T."/>
            <person name="Park D."/>
            <person name="Pearson M."/>
            <person name="Roberts A."/>
            <person name="Saif S."/>
            <person name="Shea T."/>
            <person name="Shenoy N."/>
            <person name="Sisk P."/>
            <person name="Stolte C."/>
            <person name="Sykes S."/>
            <person name="Walk T."/>
            <person name="White J."/>
            <person name="Yandava C."/>
            <person name="Haas B."/>
            <person name="Henn M.R."/>
            <person name="Nusbaum C."/>
            <person name="Birren B."/>
        </authorList>
    </citation>
    <scope>NUCLEOTIDE SEQUENCE [LARGE SCALE GENOMIC DNA]</scope>
    <source>
        <strain evidence="9">NA</strain>
    </source>
</reference>
<accession>J9E6V5</accession>
<dbReference type="GO" id="GO:0005886">
    <property type="term" value="C:plasma membrane"/>
    <property type="evidence" value="ECO:0007669"/>
    <property type="project" value="TreeGrafter"/>
</dbReference>
<dbReference type="AlphaFoldDB" id="J9E6V5"/>
<feature type="binding site" evidence="7">
    <location>
        <position position="33"/>
    </location>
    <ligand>
        <name>Na(+)</name>
        <dbReference type="ChEBI" id="CHEBI:29101"/>
        <label>1</label>
    </ligand>
</feature>
<sequence>MDQRYNSLLPREQWSSSTDFIMSCIGYAIGLGNVWRFPYLCYQNGGDSLLLVRLQWFNDSVFIWY</sequence>
<dbReference type="PANTHER" id="PTHR11616">
    <property type="entry name" value="SODIUM/CHLORIDE DEPENDENT TRANSPORTER"/>
    <property type="match status" value="1"/>
</dbReference>
<evidence type="ECO:0000256" key="6">
    <source>
        <dbReference type="ARBA" id="ARBA00023136"/>
    </source>
</evidence>
<proteinExistence type="predicted"/>
<evidence type="ECO:0000256" key="2">
    <source>
        <dbReference type="ARBA" id="ARBA00022448"/>
    </source>
</evidence>
<evidence type="ECO:0000256" key="1">
    <source>
        <dbReference type="ARBA" id="ARBA00004141"/>
    </source>
</evidence>
<protein>
    <recommendedName>
        <fullName evidence="10">Transporter</fullName>
    </recommendedName>
</protein>
<gene>
    <name evidence="8" type="ORF">WUBG_18043</name>
</gene>
<keyword evidence="3" id="KW-0812">Transmembrane</keyword>
<keyword evidence="7" id="KW-0479">Metal-binding</keyword>
<evidence type="ECO:0000256" key="7">
    <source>
        <dbReference type="PIRSR" id="PIRSR600175-1"/>
    </source>
</evidence>
<keyword evidence="5" id="KW-1133">Transmembrane helix</keyword>
<evidence type="ECO:0000313" key="9">
    <source>
        <dbReference type="Proteomes" id="UP000004810"/>
    </source>
</evidence>
<evidence type="ECO:0000313" key="8">
    <source>
        <dbReference type="EMBL" id="EJW71049.1"/>
    </source>
</evidence>
<evidence type="ECO:0000256" key="4">
    <source>
        <dbReference type="ARBA" id="ARBA00022847"/>
    </source>
</evidence>
<dbReference type="InterPro" id="IPR037272">
    <property type="entry name" value="SNS_sf"/>
</dbReference>
<dbReference type="SUPFAM" id="SSF161070">
    <property type="entry name" value="SNF-like"/>
    <property type="match status" value="1"/>
</dbReference>
<dbReference type="EMBL" id="ADBV01019693">
    <property type="protein sequence ID" value="EJW71049.1"/>
    <property type="molecule type" value="Genomic_DNA"/>
</dbReference>
<feature type="binding site" evidence="7">
    <location>
        <position position="26"/>
    </location>
    <ligand>
        <name>Na(+)</name>
        <dbReference type="ChEBI" id="CHEBI:29101"/>
        <label>1</label>
    </ligand>
</feature>
<organism evidence="8 9">
    <name type="scientific">Wuchereria bancrofti</name>
    <dbReference type="NCBI Taxonomy" id="6293"/>
    <lineage>
        <taxon>Eukaryota</taxon>
        <taxon>Metazoa</taxon>
        <taxon>Ecdysozoa</taxon>
        <taxon>Nematoda</taxon>
        <taxon>Chromadorea</taxon>
        <taxon>Rhabditida</taxon>
        <taxon>Spirurina</taxon>
        <taxon>Spiruromorpha</taxon>
        <taxon>Filarioidea</taxon>
        <taxon>Onchocercidae</taxon>
        <taxon>Wuchereria</taxon>
    </lineage>
</organism>
<feature type="binding site" evidence="7">
    <location>
        <position position="28"/>
    </location>
    <ligand>
        <name>Na(+)</name>
        <dbReference type="ChEBI" id="CHEBI:29101"/>
        <label>1</label>
    </ligand>
</feature>
<comment type="subcellular location">
    <subcellularLocation>
        <location evidence="1">Membrane</location>
        <topology evidence="1">Multi-pass membrane protein</topology>
    </subcellularLocation>
</comment>
<dbReference type="PROSITE" id="PS50267">
    <property type="entry name" value="NA_NEUROTRAN_SYMP_3"/>
    <property type="match status" value="1"/>
</dbReference>
<dbReference type="GO" id="GO:0046872">
    <property type="term" value="F:metal ion binding"/>
    <property type="evidence" value="ECO:0007669"/>
    <property type="project" value="UniProtKB-KW"/>
</dbReference>
<keyword evidence="6" id="KW-0472">Membrane</keyword>
<dbReference type="Proteomes" id="UP000004810">
    <property type="component" value="Unassembled WGS sequence"/>
</dbReference>